<keyword evidence="7" id="KW-1185">Reference proteome</keyword>
<evidence type="ECO:0000256" key="2">
    <source>
        <dbReference type="ARBA" id="ARBA00022741"/>
    </source>
</evidence>
<keyword evidence="2" id="KW-0547">Nucleotide-binding</keyword>
<dbReference type="PANTHER" id="PTHR30258:SF1">
    <property type="entry name" value="PROTEIN TRANSPORT PROTEIN HOFB HOMOLOG"/>
    <property type="match status" value="1"/>
</dbReference>
<dbReference type="Gene3D" id="3.30.450.90">
    <property type="match status" value="1"/>
</dbReference>
<reference evidence="6" key="1">
    <citation type="submission" date="2022-11" db="EMBL/GenBank/DDBJ databases">
        <title>Robbsia betulipollinis sp. nov., isolated from pollen of birch (Betula pendula).</title>
        <authorList>
            <person name="Shi H."/>
            <person name="Ambika Manirajan B."/>
            <person name="Ratering S."/>
            <person name="Geissler-Plaum R."/>
            <person name="Schnell S."/>
        </authorList>
    </citation>
    <scope>NUCLEOTIDE SEQUENCE</scope>
    <source>
        <strain evidence="6">Bb-Pol-6</strain>
    </source>
</reference>
<keyword evidence="3" id="KW-0067">ATP-binding</keyword>
<organism evidence="6 7">
    <name type="scientific">Robbsia betulipollinis</name>
    <dbReference type="NCBI Taxonomy" id="2981849"/>
    <lineage>
        <taxon>Bacteria</taxon>
        <taxon>Pseudomonadati</taxon>
        <taxon>Pseudomonadota</taxon>
        <taxon>Betaproteobacteria</taxon>
        <taxon>Burkholderiales</taxon>
        <taxon>Burkholderiaceae</taxon>
        <taxon>Robbsia</taxon>
    </lineage>
</organism>
<accession>A0ABT3ZRM4</accession>
<evidence type="ECO:0000256" key="1">
    <source>
        <dbReference type="ARBA" id="ARBA00006611"/>
    </source>
</evidence>
<dbReference type="InterPro" id="IPR001482">
    <property type="entry name" value="T2SS/T4SS_dom"/>
</dbReference>
<dbReference type="CDD" id="cd01129">
    <property type="entry name" value="PulE-GspE-like"/>
    <property type="match status" value="1"/>
</dbReference>
<evidence type="ECO:0000256" key="3">
    <source>
        <dbReference type="ARBA" id="ARBA00022840"/>
    </source>
</evidence>
<dbReference type="EMBL" id="JAPMXC010000006">
    <property type="protein sequence ID" value="MCY0388922.1"/>
    <property type="molecule type" value="Genomic_DNA"/>
</dbReference>
<dbReference type="Proteomes" id="UP001082899">
    <property type="component" value="Unassembled WGS sequence"/>
</dbReference>
<evidence type="ECO:0000313" key="7">
    <source>
        <dbReference type="Proteomes" id="UP001082899"/>
    </source>
</evidence>
<dbReference type="PANTHER" id="PTHR30258">
    <property type="entry name" value="TYPE II SECRETION SYSTEM PROTEIN GSPE-RELATED"/>
    <property type="match status" value="1"/>
</dbReference>
<proteinExistence type="inferred from homology"/>
<comment type="similarity">
    <text evidence="1">Belongs to the GSP E family.</text>
</comment>
<protein>
    <submittedName>
        <fullName evidence="6">GspE/PulE family protein</fullName>
    </submittedName>
</protein>
<dbReference type="RefSeq" id="WP_267848795.1">
    <property type="nucleotide sequence ID" value="NZ_JAPMXC010000006.1"/>
</dbReference>
<dbReference type="PROSITE" id="PS00662">
    <property type="entry name" value="T2SP_E"/>
    <property type="match status" value="1"/>
</dbReference>
<gene>
    <name evidence="6" type="ORF">OVY01_17245</name>
</gene>
<dbReference type="InterPro" id="IPR027417">
    <property type="entry name" value="P-loop_NTPase"/>
</dbReference>
<dbReference type="Gene3D" id="3.40.50.300">
    <property type="entry name" value="P-loop containing nucleotide triphosphate hydrolases"/>
    <property type="match status" value="1"/>
</dbReference>
<name>A0ABT3ZRM4_9BURK</name>
<dbReference type="SUPFAM" id="SSF52540">
    <property type="entry name" value="P-loop containing nucleoside triphosphate hydrolases"/>
    <property type="match status" value="1"/>
</dbReference>
<comment type="caution">
    <text evidence="6">The sequence shown here is derived from an EMBL/GenBank/DDBJ whole genome shotgun (WGS) entry which is preliminary data.</text>
</comment>
<dbReference type="Pfam" id="PF00437">
    <property type="entry name" value="T2SSE"/>
    <property type="match status" value="1"/>
</dbReference>
<evidence type="ECO:0000259" key="5">
    <source>
        <dbReference type="PROSITE" id="PS00662"/>
    </source>
</evidence>
<sequence length="454" mass="47955">MSPSPPRSPALCAATPAPSTAARPLTRPGAASHDADAPAVRLLNDILIHAAARNASDLHFERGAHDWRIRLRIDGVLHLADPVPSHLRDPLIARIKALAGLDIAERRLPQDGRLSLRLCADRSEDFRVSTLPTVHGEKVVLRRLDTLPALFDFGMLGYDAGQQAALYAALHAPHGMILVTGPTGSGKTLSLFGFLNAINDPSINICTVEDPVELRLPGITQVSVREKAGLDFASVLRAFLRQDPDVMMVGEIRDAATADIAVKAAQTGHRVLSTLHTNDASSAIIRLRDIGIASYKLAAALRLVTAQRLVRKLCPQCREPDPLAIAQCAVMGSAAMAAFSPAPPPGVRPMPARSRPACATTVHDPAGGDLPPAWRAVGCDACHGIGYRGRMAIHEVMPISARMRELIVGDASVVALSAQARAECIPTLQDAALAAVRAGRTSLAEAFGATGSDA</sequence>
<feature type="compositionally biased region" description="Low complexity" evidence="4">
    <location>
        <begin position="9"/>
        <end position="28"/>
    </location>
</feature>
<evidence type="ECO:0000256" key="4">
    <source>
        <dbReference type="SAM" id="MobiDB-lite"/>
    </source>
</evidence>
<feature type="domain" description="Bacterial type II secretion system protein E" evidence="5">
    <location>
        <begin position="240"/>
        <end position="254"/>
    </location>
</feature>
<feature type="region of interest" description="Disordered" evidence="4">
    <location>
        <begin position="1"/>
        <end position="33"/>
    </location>
</feature>
<evidence type="ECO:0000313" key="6">
    <source>
        <dbReference type="EMBL" id="MCY0388922.1"/>
    </source>
</evidence>